<feature type="transmembrane region" description="Helical" evidence="1">
    <location>
        <begin position="286"/>
        <end position="303"/>
    </location>
</feature>
<proteinExistence type="predicted"/>
<evidence type="ECO:0000313" key="2">
    <source>
        <dbReference type="EMBL" id="QLG47483.1"/>
    </source>
</evidence>
<gene>
    <name evidence="2" type="ORF">HYG82_00785</name>
</gene>
<organism evidence="2 3">
    <name type="scientific">Natrinema halophilum</name>
    <dbReference type="NCBI Taxonomy" id="1699371"/>
    <lineage>
        <taxon>Archaea</taxon>
        <taxon>Methanobacteriati</taxon>
        <taxon>Methanobacteriota</taxon>
        <taxon>Stenosarchaea group</taxon>
        <taxon>Halobacteria</taxon>
        <taxon>Halobacteriales</taxon>
        <taxon>Natrialbaceae</taxon>
        <taxon>Natrinema</taxon>
    </lineage>
</organism>
<keyword evidence="3" id="KW-1185">Reference proteome</keyword>
<dbReference type="AlphaFoldDB" id="A0A7D5K4E2"/>
<evidence type="ECO:0000256" key="1">
    <source>
        <dbReference type="SAM" id="Phobius"/>
    </source>
</evidence>
<accession>A0A7D5K4E2</accession>
<feature type="transmembrane region" description="Helical" evidence="1">
    <location>
        <begin position="366"/>
        <end position="386"/>
    </location>
</feature>
<feature type="transmembrane region" description="Helical" evidence="1">
    <location>
        <begin position="342"/>
        <end position="360"/>
    </location>
</feature>
<reference evidence="2 3" key="1">
    <citation type="submission" date="2020-07" db="EMBL/GenBank/DDBJ databases">
        <authorList>
            <person name="Cui H."/>
        </authorList>
    </citation>
    <scope>NUCLEOTIDE SEQUENCE [LARGE SCALE GENOMIC DNA]</scope>
    <source>
        <strain evidence="2 3">YPL8</strain>
    </source>
</reference>
<keyword evidence="1" id="KW-0812">Transmembrane</keyword>
<dbReference type="EMBL" id="CP058601">
    <property type="protein sequence ID" value="QLG47483.1"/>
    <property type="molecule type" value="Genomic_DNA"/>
</dbReference>
<dbReference type="GeneID" id="56031782"/>
<dbReference type="KEGG" id="haly:HYG82_00785"/>
<dbReference type="RefSeq" id="WP_179259226.1">
    <property type="nucleotide sequence ID" value="NZ_CP058601.1"/>
</dbReference>
<dbReference type="OrthoDB" id="242474at2157"/>
<keyword evidence="1" id="KW-0472">Membrane</keyword>
<evidence type="ECO:0000313" key="3">
    <source>
        <dbReference type="Proteomes" id="UP000509241"/>
    </source>
</evidence>
<feature type="transmembrane region" description="Helical" evidence="1">
    <location>
        <begin position="393"/>
        <end position="413"/>
    </location>
</feature>
<feature type="transmembrane region" description="Helical" evidence="1">
    <location>
        <begin position="225"/>
        <end position="247"/>
    </location>
</feature>
<protein>
    <submittedName>
        <fullName evidence="2">Uncharacterized protein</fullName>
    </submittedName>
</protein>
<feature type="transmembrane region" description="Helical" evidence="1">
    <location>
        <begin position="419"/>
        <end position="445"/>
    </location>
</feature>
<feature type="transmembrane region" description="Helical" evidence="1">
    <location>
        <begin position="309"/>
        <end position="330"/>
    </location>
</feature>
<keyword evidence="1" id="KW-1133">Transmembrane helix</keyword>
<name>A0A7D5K4E2_9EURY</name>
<dbReference type="Proteomes" id="UP000509241">
    <property type="component" value="Chromosome"/>
</dbReference>
<sequence>MRPLVLAVLCCSVVGLAGVAVVAGAPPPSQVCGVCGPGIGDDAALEGATGHGTLDVYVDETGDSRWSARIPVTPGAAERYRENATALEAAVDGAWGRYHAAAGDVRAVESSLDRNVVVVNYTVNGLARRGVGDTWVVDYFATGTSRTHYERVAERVTIHTPDGTVVTNRIPGAEVDDNTATWTGENERSGGDDFGEQLYLTYGTGGVFDTANGYATIGLAVGPGVLVRAVSIGIVPGVMIGLVGAFVGRGSIGDRTSFARTVVDETAARLGLQDAPLGSRSLEESIVAVGAIGAIVLLLFGAVRTGSALSPGAVVLSSLGFGYALIGVTVSRIGDRLEMRGLVGLVVIATIAAAGYTRLLAGPVVYPLPLVFGFATGLCLPIGFAFERGRTPIGLLGVIALVPSAGIALVYPMTTAHVWNVAIGVLLFLPWIAVVALFGTPLALLGRQLGTSRK</sequence>